<name>A0A8H3R5L2_9GLOM</name>
<dbReference type="EMBL" id="BLAL01000291">
    <property type="protein sequence ID" value="GET00820.1"/>
    <property type="molecule type" value="Genomic_DNA"/>
</dbReference>
<evidence type="ECO:0000256" key="2">
    <source>
        <dbReference type="ARBA" id="ARBA00022723"/>
    </source>
</evidence>
<dbReference type="PANTHER" id="PTHR46481:SF10">
    <property type="entry name" value="ZINC FINGER BED DOMAIN-CONTAINING PROTEIN 39"/>
    <property type="match status" value="1"/>
</dbReference>
<evidence type="ECO:0000256" key="5">
    <source>
        <dbReference type="ARBA" id="ARBA00023242"/>
    </source>
</evidence>
<gene>
    <name evidence="7" type="ORF">RCL2_002726400</name>
</gene>
<feature type="domain" description="DUF659" evidence="6">
    <location>
        <begin position="157"/>
        <end position="302"/>
    </location>
</feature>
<evidence type="ECO:0000256" key="1">
    <source>
        <dbReference type="ARBA" id="ARBA00004123"/>
    </source>
</evidence>
<dbReference type="OrthoDB" id="2802234at2759"/>
<comment type="subcellular location">
    <subcellularLocation>
        <location evidence="1">Nucleus</location>
    </subcellularLocation>
</comment>
<evidence type="ECO:0000256" key="4">
    <source>
        <dbReference type="ARBA" id="ARBA00022833"/>
    </source>
</evidence>
<dbReference type="AlphaFoldDB" id="A0A8H3R5L2"/>
<accession>A0A8H3R5L2</accession>
<keyword evidence="2" id="KW-0479">Metal-binding</keyword>
<dbReference type="InterPro" id="IPR012337">
    <property type="entry name" value="RNaseH-like_sf"/>
</dbReference>
<protein>
    <submittedName>
        <fullName evidence="7">Ribonuclease H-like domain-containing protein</fullName>
    </submittedName>
</protein>
<keyword evidence="3" id="KW-0863">Zinc-finger</keyword>
<keyword evidence="4" id="KW-0862">Zinc</keyword>
<keyword evidence="5" id="KW-0539">Nucleus</keyword>
<dbReference type="PANTHER" id="PTHR46481">
    <property type="entry name" value="ZINC FINGER BED DOMAIN-CONTAINING PROTEIN 4"/>
    <property type="match status" value="1"/>
</dbReference>
<evidence type="ECO:0000313" key="7">
    <source>
        <dbReference type="EMBL" id="GET00820.1"/>
    </source>
</evidence>
<evidence type="ECO:0000313" key="8">
    <source>
        <dbReference type="Proteomes" id="UP000615446"/>
    </source>
</evidence>
<dbReference type="Proteomes" id="UP000615446">
    <property type="component" value="Unassembled WGS sequence"/>
</dbReference>
<evidence type="ECO:0000256" key="3">
    <source>
        <dbReference type="ARBA" id="ARBA00022771"/>
    </source>
</evidence>
<dbReference type="InterPro" id="IPR007021">
    <property type="entry name" value="DUF659"/>
</dbReference>
<evidence type="ECO:0000259" key="6">
    <source>
        <dbReference type="Pfam" id="PF04937"/>
    </source>
</evidence>
<dbReference type="GO" id="GO:0008270">
    <property type="term" value="F:zinc ion binding"/>
    <property type="evidence" value="ECO:0007669"/>
    <property type="project" value="UniProtKB-KW"/>
</dbReference>
<dbReference type="GO" id="GO:0005634">
    <property type="term" value="C:nucleus"/>
    <property type="evidence" value="ECO:0007669"/>
    <property type="project" value="UniProtKB-SubCell"/>
</dbReference>
<comment type="caution">
    <text evidence="7">The sequence shown here is derived from an EMBL/GenBank/DDBJ whole genome shotgun (WGS) entry which is preliminary data.</text>
</comment>
<dbReference type="Pfam" id="PF04937">
    <property type="entry name" value="DUF659"/>
    <property type="match status" value="1"/>
</dbReference>
<dbReference type="InterPro" id="IPR052035">
    <property type="entry name" value="ZnF_BED_domain_contain"/>
</dbReference>
<proteinExistence type="predicted"/>
<dbReference type="SUPFAM" id="SSF53098">
    <property type="entry name" value="Ribonuclease H-like"/>
    <property type="match status" value="1"/>
</dbReference>
<reference evidence="7" key="1">
    <citation type="submission" date="2019-10" db="EMBL/GenBank/DDBJ databases">
        <title>Conservation and host-specific expression of non-tandemly repeated heterogenous ribosome RNA gene in arbuscular mycorrhizal fungi.</title>
        <authorList>
            <person name="Maeda T."/>
            <person name="Kobayashi Y."/>
            <person name="Nakagawa T."/>
            <person name="Ezawa T."/>
            <person name="Yamaguchi K."/>
            <person name="Bino T."/>
            <person name="Nishimoto Y."/>
            <person name="Shigenobu S."/>
            <person name="Kawaguchi M."/>
        </authorList>
    </citation>
    <scope>NUCLEOTIDE SEQUENCE</scope>
    <source>
        <strain evidence="7">HR1</strain>
    </source>
</reference>
<organism evidence="7 8">
    <name type="scientific">Rhizophagus clarus</name>
    <dbReference type="NCBI Taxonomy" id="94130"/>
    <lineage>
        <taxon>Eukaryota</taxon>
        <taxon>Fungi</taxon>
        <taxon>Fungi incertae sedis</taxon>
        <taxon>Mucoromycota</taxon>
        <taxon>Glomeromycotina</taxon>
        <taxon>Glomeromycetes</taxon>
        <taxon>Glomerales</taxon>
        <taxon>Glomeraceae</taxon>
        <taxon>Rhizophagus</taxon>
    </lineage>
</organism>
<sequence>MSDNIIPKKLKTGGRPKKPIWRFFEQGDEVDKRHYIAMCLACNQTFQPGKTAIMEKHIINNCSKVDHLVCKAVKYMVEMREESSNFTSTKRKGSQVEKNQTTLANFYENSELGSERKGVIDVAFIKAFVCCDLPWHLIDHLFFIELLRQLWPNYNLPDRKTLINTLLTEEILQVSVKCYKLLDKEDYLTLALDGWTSPSGKSLWNFVIHLGNGKSLLWKIGDFSNESHTTKFFAQQIQLVLDDIGTQKFASIVTDAGSNVHAAQNLLSEKFPHILNICCIAHSLNLITKDLIKHAFAKKIIQWCIVIVTYFKKSHRSKELLDLKIQEKRILGGGLKTYLDTRWTTVHEMLDSISRLEICLKEIVNKNPNVIASKAVKTIINRKRGFFNDVCDLANIMKPIKEAILNLENNKATLADCYFFLAYFGQSINKITEDDHVVFRQHAIKTFNERFKLYNFDEYLLTYYIHPRYKDTGVKKSKTIYQRIQEAAARIWQQMLQIPDIAAHLKEYKHSKKESAEVLLMQLGEFHLKTIPYDSPYNSNISTPLNWWKMCIPIPPYLQLLTIKLFSIIPHAANCKRIWSICSWIIGKRRTQLSVDNLEAMSKIHSYYITNIKPELPNYNDEIDEYDEEETAEIVARPFTDNSEQSSSQQLEILNVLDLDLMFRNNPVANKQLDDDELDNFIQELNKEDDFDPDLLVQNFLSN</sequence>